<gene>
    <name evidence="1" type="primary">ykgA</name>
    <name evidence="1" type="ORF">HMI01_13470</name>
    <name evidence="2" type="ORF">SAMN05421668_11334</name>
</gene>
<dbReference type="SUPFAM" id="SSF55909">
    <property type="entry name" value="Pentein"/>
    <property type="match status" value="1"/>
</dbReference>
<reference evidence="1 4" key="2">
    <citation type="submission" date="2019-07" db="EMBL/GenBank/DDBJ databases">
        <title>Whole genome shotgun sequence of Halolactibacillus miurensis NBRC 100873.</title>
        <authorList>
            <person name="Hosoyama A."/>
            <person name="Uohara A."/>
            <person name="Ohji S."/>
            <person name="Ichikawa N."/>
        </authorList>
    </citation>
    <scope>NUCLEOTIDE SEQUENCE [LARGE SCALE GENOMIC DNA]</scope>
    <source>
        <strain evidence="1 4">NBRC 100873</strain>
    </source>
</reference>
<evidence type="ECO:0000313" key="2">
    <source>
        <dbReference type="EMBL" id="SFS85365.1"/>
    </source>
</evidence>
<dbReference type="GO" id="GO:0019546">
    <property type="term" value="P:L-arginine deiminase pathway"/>
    <property type="evidence" value="ECO:0007669"/>
    <property type="project" value="TreeGrafter"/>
</dbReference>
<evidence type="ECO:0000313" key="3">
    <source>
        <dbReference type="Proteomes" id="UP000199139"/>
    </source>
</evidence>
<keyword evidence="2" id="KW-0378">Hydrolase</keyword>
<organism evidence="2 3">
    <name type="scientific">Halolactibacillus miurensis</name>
    <dbReference type="NCBI Taxonomy" id="306541"/>
    <lineage>
        <taxon>Bacteria</taxon>
        <taxon>Bacillati</taxon>
        <taxon>Bacillota</taxon>
        <taxon>Bacilli</taxon>
        <taxon>Bacillales</taxon>
        <taxon>Bacillaceae</taxon>
        <taxon>Halolactibacillus</taxon>
    </lineage>
</organism>
<accession>A0A1I6T7Y4</accession>
<protein>
    <submittedName>
        <fullName evidence="2">N-Dimethylarginine dimethylaminohydrolase</fullName>
    </submittedName>
</protein>
<evidence type="ECO:0000313" key="1">
    <source>
        <dbReference type="EMBL" id="GEM04359.1"/>
    </source>
</evidence>
<dbReference type="EMBL" id="FPAI01000013">
    <property type="protein sequence ID" value="SFS85365.1"/>
    <property type="molecule type" value="Genomic_DNA"/>
</dbReference>
<dbReference type="STRING" id="306541.SAMN05421668_11334"/>
<dbReference type="Gene3D" id="3.75.10.10">
    <property type="entry name" value="L-arginine/glycine Amidinotransferase, Chain A"/>
    <property type="match status" value="1"/>
</dbReference>
<dbReference type="RefSeq" id="WP_062321112.1">
    <property type="nucleotide sequence ID" value="NZ_BJWJ01000011.1"/>
</dbReference>
<name>A0A1I6T7Y4_9BACI</name>
<reference evidence="2 3" key="1">
    <citation type="submission" date="2016-10" db="EMBL/GenBank/DDBJ databases">
        <authorList>
            <person name="de Groot N.N."/>
        </authorList>
    </citation>
    <scope>NUCLEOTIDE SEQUENCE [LARGE SCALE GENOMIC DNA]</scope>
    <source>
        <strain evidence="2 3">DSM 17074</strain>
    </source>
</reference>
<dbReference type="PANTHER" id="PTHR47271">
    <property type="entry name" value="ARGININE DEIMINASE"/>
    <property type="match status" value="1"/>
</dbReference>
<proteinExistence type="predicted"/>
<dbReference type="GO" id="GO:0016990">
    <property type="term" value="F:arginine deiminase activity"/>
    <property type="evidence" value="ECO:0007669"/>
    <property type="project" value="TreeGrafter"/>
</dbReference>
<sequence>MTAKKATVCHSEYDRLTRVIVAEPTYMAITEVINETQKHFLSDNIDTKVATDQHQAFVSVLKREGIEVDHLPVKDHLNEQVFTRDIGFTLGQTLFIANMASDIRKQETDILTDVLNKDDTPFHPLTGPSIEGGDVLIDGKNIYIGVSERTTHDAIDILKQQLPDYDIYPLSLAGDILHLDCTFNIVSGTDALIYRQGLTEEAVSLLEKRYNLIDVSADEQFTLGTNVLSVGHKKVISLPNNEAVNKQLADRGYHVIEVAFDEIIKSGGSFRCCTLPVVRVKD</sequence>
<dbReference type="PANTHER" id="PTHR47271:SF2">
    <property type="entry name" value="ARGININE DEIMINASE"/>
    <property type="match status" value="1"/>
</dbReference>
<dbReference type="OrthoDB" id="9814070at2"/>
<dbReference type="Proteomes" id="UP000199139">
    <property type="component" value="Unassembled WGS sequence"/>
</dbReference>
<dbReference type="EMBL" id="BJWJ01000011">
    <property type="protein sequence ID" value="GEM04359.1"/>
    <property type="molecule type" value="Genomic_DNA"/>
</dbReference>
<dbReference type="Proteomes" id="UP000321773">
    <property type="component" value="Unassembled WGS sequence"/>
</dbReference>
<keyword evidence="4" id="KW-1185">Reference proteome</keyword>
<dbReference type="AlphaFoldDB" id="A0A1I6T7Y4"/>
<evidence type="ECO:0000313" key="4">
    <source>
        <dbReference type="Proteomes" id="UP000321773"/>
    </source>
</evidence>
<dbReference type="Pfam" id="PF19420">
    <property type="entry name" value="DDAH_eukar"/>
    <property type="match status" value="1"/>
</dbReference>